<dbReference type="NCBIfam" id="TIGR00996">
    <property type="entry name" value="Mtu_fam_mce"/>
    <property type="match status" value="1"/>
</dbReference>
<feature type="region of interest" description="Disordered" evidence="1">
    <location>
        <begin position="333"/>
        <end position="398"/>
    </location>
</feature>
<organism evidence="5 6">
    <name type="scientific">Actinokineospora alba</name>
    <dbReference type="NCBI Taxonomy" id="504798"/>
    <lineage>
        <taxon>Bacteria</taxon>
        <taxon>Bacillati</taxon>
        <taxon>Actinomycetota</taxon>
        <taxon>Actinomycetes</taxon>
        <taxon>Pseudonocardiales</taxon>
        <taxon>Pseudonocardiaceae</taxon>
        <taxon>Actinokineospora</taxon>
    </lineage>
</organism>
<dbReference type="AlphaFoldDB" id="A0A1H0NIH1"/>
<keyword evidence="2" id="KW-0812">Transmembrane</keyword>
<reference evidence="6" key="1">
    <citation type="submission" date="2016-10" db="EMBL/GenBank/DDBJ databases">
        <authorList>
            <person name="Varghese N."/>
            <person name="Submissions S."/>
        </authorList>
    </citation>
    <scope>NUCLEOTIDE SEQUENCE [LARGE SCALE GENOMIC DNA]</scope>
    <source>
        <strain evidence="6">IBRC-M 10655</strain>
    </source>
</reference>
<dbReference type="OrthoDB" id="3460188at2"/>
<keyword evidence="2" id="KW-0472">Membrane</keyword>
<feature type="transmembrane region" description="Helical" evidence="2">
    <location>
        <begin position="12"/>
        <end position="34"/>
    </location>
</feature>
<keyword evidence="2" id="KW-1133">Transmembrane helix</keyword>
<dbReference type="PANTHER" id="PTHR33371">
    <property type="entry name" value="INTERMEMBRANE PHOSPHOLIPID TRANSPORT SYSTEM BINDING PROTEIN MLAD-RELATED"/>
    <property type="match status" value="1"/>
</dbReference>
<dbReference type="STRING" id="504798.SAMN05421871_102404"/>
<dbReference type="InterPro" id="IPR003399">
    <property type="entry name" value="Mce/MlaD"/>
</dbReference>
<dbReference type="EMBL" id="FNJB01000005">
    <property type="protein sequence ID" value="SDO92205.1"/>
    <property type="molecule type" value="Genomic_DNA"/>
</dbReference>
<evidence type="ECO:0000313" key="5">
    <source>
        <dbReference type="EMBL" id="SDO92205.1"/>
    </source>
</evidence>
<evidence type="ECO:0000256" key="2">
    <source>
        <dbReference type="SAM" id="Phobius"/>
    </source>
</evidence>
<dbReference type="Proteomes" id="UP000199651">
    <property type="component" value="Unassembled WGS sequence"/>
</dbReference>
<dbReference type="InterPro" id="IPR005693">
    <property type="entry name" value="Mce"/>
</dbReference>
<dbReference type="PANTHER" id="PTHR33371:SF19">
    <property type="entry name" value="MCE-FAMILY PROTEIN MCE4A"/>
    <property type="match status" value="1"/>
</dbReference>
<proteinExistence type="predicted"/>
<sequence>MSNHRGLSAARYRVLGVLFVAVVVALIGLSVAVYRKTFTPAIHVNLETDRVGNQLRPGSDVKVRGVVVGEVRSVRSTGDKAVLDLALDPDRVHAIPDNVEARLLPKTLFGERYVSLRLSEQTSSRSLGDGDVIGQDRSSSAIEIERVLNDLVPVLQAVQPQKLSTTLTAIATALEGRGRKLGETLVALDAYLGEFEPALPDLKANITSLAAVADTYAEAAPELLDALADLTTTSRTFVEQRAGLDSLYGSVTTSSVDLRRFIEANRANMIALAAASRPTLEVLAKYAPEYPCFIKQFADAIKVGSTALGKGTEHPKIAKFTVEVAVSRGKYLPGVDTPRNLDTRGPRCYDSVPAGNFPQYPDGPVKDGSTKPPPPRSDGGPQGVTVPQSAVPDQIANSPQERDLIAVLLAPGMEVMPEDVPDWAALLLGPAFRGAEVTVR</sequence>
<dbReference type="RefSeq" id="WP_091375202.1">
    <property type="nucleotide sequence ID" value="NZ_FNDV01000002.1"/>
</dbReference>
<keyword evidence="6" id="KW-1185">Reference proteome</keyword>
<feature type="domain" description="Mammalian cell entry C-terminal" evidence="4">
    <location>
        <begin position="124"/>
        <end position="346"/>
    </location>
</feature>
<feature type="domain" description="Mce/MlaD" evidence="3">
    <location>
        <begin position="42"/>
        <end position="116"/>
    </location>
</feature>
<protein>
    <submittedName>
        <fullName evidence="5">Virulence factor Mce family protein</fullName>
    </submittedName>
</protein>
<dbReference type="GO" id="GO:0051701">
    <property type="term" value="P:biological process involved in interaction with host"/>
    <property type="evidence" value="ECO:0007669"/>
    <property type="project" value="TreeGrafter"/>
</dbReference>
<accession>A0A1H0NIH1</accession>
<gene>
    <name evidence="5" type="ORF">SAMN05192558_105354</name>
</gene>
<name>A0A1H0NIH1_9PSEU</name>
<dbReference type="Pfam" id="PF11887">
    <property type="entry name" value="Mce4_CUP1"/>
    <property type="match status" value="1"/>
</dbReference>
<dbReference type="GO" id="GO:0005576">
    <property type="term" value="C:extracellular region"/>
    <property type="evidence" value="ECO:0007669"/>
    <property type="project" value="TreeGrafter"/>
</dbReference>
<dbReference type="InterPro" id="IPR024516">
    <property type="entry name" value="Mce_C"/>
</dbReference>
<dbReference type="InterPro" id="IPR052336">
    <property type="entry name" value="MlaD_Phospholipid_Transporter"/>
</dbReference>
<dbReference type="Pfam" id="PF02470">
    <property type="entry name" value="MlaD"/>
    <property type="match status" value="1"/>
</dbReference>
<evidence type="ECO:0000259" key="4">
    <source>
        <dbReference type="Pfam" id="PF11887"/>
    </source>
</evidence>
<evidence type="ECO:0000313" key="6">
    <source>
        <dbReference type="Proteomes" id="UP000199651"/>
    </source>
</evidence>
<evidence type="ECO:0000259" key="3">
    <source>
        <dbReference type="Pfam" id="PF02470"/>
    </source>
</evidence>
<evidence type="ECO:0000256" key="1">
    <source>
        <dbReference type="SAM" id="MobiDB-lite"/>
    </source>
</evidence>